<dbReference type="InterPro" id="IPR013655">
    <property type="entry name" value="PAS_fold_3"/>
</dbReference>
<dbReference type="InterPro" id="IPR013656">
    <property type="entry name" value="PAS_4"/>
</dbReference>
<dbReference type="CDD" id="cd01948">
    <property type="entry name" value="EAL"/>
    <property type="match status" value="1"/>
</dbReference>
<feature type="domain" description="PAC" evidence="2">
    <location>
        <begin position="319"/>
        <end position="371"/>
    </location>
</feature>
<dbReference type="EMBL" id="SMAO01000009">
    <property type="protein sequence ID" value="TCT19240.1"/>
    <property type="molecule type" value="Genomic_DNA"/>
</dbReference>
<dbReference type="SUPFAM" id="SSF55073">
    <property type="entry name" value="Nucleotide cyclase"/>
    <property type="match status" value="1"/>
</dbReference>
<evidence type="ECO:0000313" key="6">
    <source>
        <dbReference type="Proteomes" id="UP000295717"/>
    </source>
</evidence>
<dbReference type="PROSITE" id="PS50883">
    <property type="entry name" value="EAL"/>
    <property type="match status" value="1"/>
</dbReference>
<dbReference type="Pfam" id="PF00990">
    <property type="entry name" value="GGDEF"/>
    <property type="match status" value="1"/>
</dbReference>
<gene>
    <name evidence="5" type="ORF">EDC35_109118</name>
</gene>
<dbReference type="PROSITE" id="PS50887">
    <property type="entry name" value="GGDEF"/>
    <property type="match status" value="1"/>
</dbReference>
<feature type="domain" description="PAC" evidence="2">
    <location>
        <begin position="196"/>
        <end position="248"/>
    </location>
</feature>
<dbReference type="SUPFAM" id="SSF55785">
    <property type="entry name" value="PYP-like sensor domain (PAS domain)"/>
    <property type="match status" value="4"/>
</dbReference>
<dbReference type="PROSITE" id="PS50113">
    <property type="entry name" value="PAC"/>
    <property type="match status" value="2"/>
</dbReference>
<feature type="domain" description="GGDEF" evidence="4">
    <location>
        <begin position="525"/>
        <end position="658"/>
    </location>
</feature>
<dbReference type="Gene3D" id="2.10.70.100">
    <property type="match status" value="1"/>
</dbReference>
<evidence type="ECO:0000259" key="1">
    <source>
        <dbReference type="PROSITE" id="PS50112"/>
    </source>
</evidence>
<feature type="domain" description="EAL" evidence="3">
    <location>
        <begin position="667"/>
        <end position="921"/>
    </location>
</feature>
<name>A0A4R3MS82_9GAMM</name>
<evidence type="ECO:0000259" key="4">
    <source>
        <dbReference type="PROSITE" id="PS50887"/>
    </source>
</evidence>
<feature type="domain" description="PAS" evidence="1">
    <location>
        <begin position="9"/>
        <end position="47"/>
    </location>
</feature>
<organism evidence="5 6">
    <name type="scientific">Thiobaca trueperi</name>
    <dbReference type="NCBI Taxonomy" id="127458"/>
    <lineage>
        <taxon>Bacteria</taxon>
        <taxon>Pseudomonadati</taxon>
        <taxon>Pseudomonadota</taxon>
        <taxon>Gammaproteobacteria</taxon>
        <taxon>Chromatiales</taxon>
        <taxon>Chromatiaceae</taxon>
        <taxon>Thiobaca</taxon>
    </lineage>
</organism>
<dbReference type="InterPro" id="IPR000700">
    <property type="entry name" value="PAS-assoc_C"/>
</dbReference>
<dbReference type="PROSITE" id="PS50112">
    <property type="entry name" value="PAS"/>
    <property type="match status" value="2"/>
</dbReference>
<sequence>MLNLESMPLLAAMPMGALVLDDRQGILATNQAFLDLLGYSPGQVVGRVFDDLTLTDHADALTGLLESSHGECLRLDVRFANRRGGDLMASVAFSRFVAPGQSAPRLLAMIVRHAESCADPRQETRADEAQAFAQVGTWELDLATGQVLTSRNWYDIWGFCPERPVTLDRCLQRIDSRDRDQVIAALARLSETESSFQLRFRIQRPDGRMRWLESTGRLEPDGAGLAGRLYGSVLDITSRCEAEQALARYADIVSASPDRIAFVDRGCWIKAANAAFLDAVGRANEQVIDHSFRDICGDGELPDLLYRHLSRCLDHGQSVIDDIRETHHNGDMREAEVRLFPHRDDQGSVTGIVIYIRDVTVIREAQRRLLQSAAVYAATSEGVLITDGAGVIVAVNAAFTRITGYAESDVLGRKPNILNSQWHSPAFFVGMWRRVLRHGSWQGEIWNRRKDGEIYRQKLTIRRVQDARGTLINLVGVFAEPGVTMGAPRRAEHLLHYDALTKLPNRLLFESRLEHALELCHRHEAPLALFLVDLDRFSHLNASLGHQIGDELLRVVALRLREAIRPADTLARLRADQFGLLFEAISQAEEASEIARRLHATLRAPIRARGHEVFVTASIGVAVEIGLKADRNAMIAQAEAALRQVKRQGRNAFRMTVIESADAADEHRHLLELLRTGLKKNEYRLLYRPQVDLETGICQGGEACIHWESSELGPVPAERFLPLANESGFIYELGHWALATACRQLQVWLSQGLPVCSLAIPVAEAQVMRGDLLPVLERLLIAHPAAATLLELGFSELLLQKHPEQIAQVFNGLHRMGIGIALNDAGSGWVAPAVLRRLPVRVVTIHSSFIESLPDSSDDLAVVQAIIAMAQALDLDIRADGVRTDPQRLLLLNIGCRQAQGDLFGGPLPAAQIERRFGAPPEPVPQPAFEN</sequence>
<dbReference type="SMART" id="SM00052">
    <property type="entry name" value="EAL"/>
    <property type="match status" value="1"/>
</dbReference>
<dbReference type="InterPro" id="IPR000014">
    <property type="entry name" value="PAS"/>
</dbReference>
<dbReference type="NCBIfam" id="TIGR00229">
    <property type="entry name" value="sensory_box"/>
    <property type="match status" value="2"/>
</dbReference>
<dbReference type="Pfam" id="PF08448">
    <property type="entry name" value="PAS_4"/>
    <property type="match status" value="1"/>
</dbReference>
<dbReference type="Pfam" id="PF13426">
    <property type="entry name" value="PAS_9"/>
    <property type="match status" value="2"/>
</dbReference>
<dbReference type="InterPro" id="IPR043128">
    <property type="entry name" value="Rev_trsase/Diguanyl_cyclase"/>
</dbReference>
<dbReference type="InterPro" id="IPR035965">
    <property type="entry name" value="PAS-like_dom_sf"/>
</dbReference>
<dbReference type="InterPro" id="IPR035919">
    <property type="entry name" value="EAL_sf"/>
</dbReference>
<evidence type="ECO:0000313" key="5">
    <source>
        <dbReference type="EMBL" id="TCT19240.1"/>
    </source>
</evidence>
<dbReference type="PANTHER" id="PTHR44757:SF2">
    <property type="entry name" value="BIOFILM ARCHITECTURE MAINTENANCE PROTEIN MBAA"/>
    <property type="match status" value="1"/>
</dbReference>
<accession>A0A4R3MS82</accession>
<dbReference type="SUPFAM" id="SSF141868">
    <property type="entry name" value="EAL domain-like"/>
    <property type="match status" value="1"/>
</dbReference>
<comment type="caution">
    <text evidence="5">The sequence shown here is derived from an EMBL/GenBank/DDBJ whole genome shotgun (WGS) entry which is preliminary data.</text>
</comment>
<reference evidence="5 6" key="1">
    <citation type="submission" date="2019-03" db="EMBL/GenBank/DDBJ databases">
        <title>Genomic Encyclopedia of Type Strains, Phase IV (KMG-IV): sequencing the most valuable type-strain genomes for metagenomic binning, comparative biology and taxonomic classification.</title>
        <authorList>
            <person name="Goeker M."/>
        </authorList>
    </citation>
    <scope>NUCLEOTIDE SEQUENCE [LARGE SCALE GENOMIC DNA]</scope>
    <source>
        <strain evidence="5 6">DSM 13587</strain>
    </source>
</reference>
<dbReference type="InterPro" id="IPR029787">
    <property type="entry name" value="Nucleotide_cyclase"/>
</dbReference>
<dbReference type="Gene3D" id="3.30.70.270">
    <property type="match status" value="1"/>
</dbReference>
<dbReference type="InterPro" id="IPR001633">
    <property type="entry name" value="EAL_dom"/>
</dbReference>
<dbReference type="SMART" id="SM00091">
    <property type="entry name" value="PAS"/>
    <property type="match status" value="4"/>
</dbReference>
<keyword evidence="6" id="KW-1185">Reference proteome</keyword>
<feature type="domain" description="PAS" evidence="1">
    <location>
        <begin position="362"/>
        <end position="413"/>
    </location>
</feature>
<evidence type="ECO:0000259" key="2">
    <source>
        <dbReference type="PROSITE" id="PS50113"/>
    </source>
</evidence>
<dbReference type="Pfam" id="PF08447">
    <property type="entry name" value="PAS_3"/>
    <property type="match status" value="1"/>
</dbReference>
<dbReference type="SMART" id="SM00267">
    <property type="entry name" value="GGDEF"/>
    <property type="match status" value="1"/>
</dbReference>
<dbReference type="Proteomes" id="UP000295717">
    <property type="component" value="Unassembled WGS sequence"/>
</dbReference>
<dbReference type="NCBIfam" id="TIGR00254">
    <property type="entry name" value="GGDEF"/>
    <property type="match status" value="1"/>
</dbReference>
<dbReference type="PANTHER" id="PTHR44757">
    <property type="entry name" value="DIGUANYLATE CYCLASE DGCP"/>
    <property type="match status" value="1"/>
</dbReference>
<proteinExistence type="predicted"/>
<evidence type="ECO:0000259" key="3">
    <source>
        <dbReference type="PROSITE" id="PS50883"/>
    </source>
</evidence>
<dbReference type="Gene3D" id="3.30.450.20">
    <property type="entry name" value="PAS domain"/>
    <property type="match status" value="4"/>
</dbReference>
<dbReference type="CDD" id="cd01949">
    <property type="entry name" value="GGDEF"/>
    <property type="match status" value="1"/>
</dbReference>
<dbReference type="InterPro" id="IPR052155">
    <property type="entry name" value="Biofilm_reg_signaling"/>
</dbReference>
<dbReference type="Pfam" id="PF00563">
    <property type="entry name" value="EAL"/>
    <property type="match status" value="1"/>
</dbReference>
<dbReference type="SMART" id="SM00086">
    <property type="entry name" value="PAC"/>
    <property type="match status" value="3"/>
</dbReference>
<dbReference type="AlphaFoldDB" id="A0A4R3MS82"/>
<dbReference type="InterPro" id="IPR001610">
    <property type="entry name" value="PAC"/>
</dbReference>
<dbReference type="InterPro" id="IPR000160">
    <property type="entry name" value="GGDEF_dom"/>
</dbReference>
<protein>
    <submittedName>
        <fullName evidence="5">PAS domain S-box-containing protein/diguanylate cyclase (GGDEF)-like protein</fullName>
    </submittedName>
</protein>
<dbReference type="Gene3D" id="3.20.20.450">
    <property type="entry name" value="EAL domain"/>
    <property type="match status" value="1"/>
</dbReference>
<dbReference type="CDD" id="cd00130">
    <property type="entry name" value="PAS"/>
    <property type="match status" value="4"/>
</dbReference>